<dbReference type="EMBL" id="QFBC01000004">
    <property type="protein sequence ID" value="PWE56275.1"/>
    <property type="molecule type" value="Genomic_DNA"/>
</dbReference>
<gene>
    <name evidence="1" type="ORF">DEM27_12705</name>
</gene>
<dbReference type="AlphaFoldDB" id="A0A2U2DSH8"/>
<dbReference type="Proteomes" id="UP000245252">
    <property type="component" value="Unassembled WGS sequence"/>
</dbReference>
<dbReference type="OrthoDB" id="8370864at2"/>
<dbReference type="Pfam" id="PF18673">
    <property type="entry name" value="IrmA"/>
    <property type="match status" value="1"/>
</dbReference>
<evidence type="ECO:0000313" key="2">
    <source>
        <dbReference type="Proteomes" id="UP000245252"/>
    </source>
</evidence>
<accession>A0A2U2DSH8</accession>
<name>A0A2U2DSH8_9HYPH</name>
<sequence>MFAQFFSLVLVNTYSWFGGQGYCAYDFAVIEQANAYENVQITLRPQYDPQNTASGNTELQDETITLESLGTSGMDSQQAVKIETDCNVTGFAVVRATANADGRQVDLLREKAVEIQSYQPLRLTIGE</sequence>
<evidence type="ECO:0000313" key="1">
    <source>
        <dbReference type="EMBL" id="PWE56275.1"/>
    </source>
</evidence>
<proteinExistence type="predicted"/>
<organism evidence="1 2">
    <name type="scientific">Metarhizobium album</name>
    <dbReference type="NCBI Taxonomy" id="2182425"/>
    <lineage>
        <taxon>Bacteria</taxon>
        <taxon>Pseudomonadati</taxon>
        <taxon>Pseudomonadota</taxon>
        <taxon>Alphaproteobacteria</taxon>
        <taxon>Hyphomicrobiales</taxon>
        <taxon>Rhizobiaceae</taxon>
        <taxon>Metarhizobium</taxon>
    </lineage>
</organism>
<dbReference type="InterPro" id="IPR040755">
    <property type="entry name" value="IrmA"/>
</dbReference>
<comment type="caution">
    <text evidence="1">The sequence shown here is derived from an EMBL/GenBank/DDBJ whole genome shotgun (WGS) entry which is preliminary data.</text>
</comment>
<dbReference type="RefSeq" id="WP_109458595.1">
    <property type="nucleotide sequence ID" value="NZ_QFBC01000004.1"/>
</dbReference>
<keyword evidence="2" id="KW-1185">Reference proteome</keyword>
<reference evidence="1 2" key="1">
    <citation type="submission" date="2018-05" db="EMBL/GenBank/DDBJ databases">
        <title>The draft genome of strain NS-104.</title>
        <authorList>
            <person name="Hang P."/>
            <person name="Jiang J."/>
        </authorList>
    </citation>
    <scope>NUCLEOTIDE SEQUENCE [LARGE SCALE GENOMIC DNA]</scope>
    <source>
        <strain evidence="1 2">NS-104</strain>
    </source>
</reference>
<protein>
    <submittedName>
        <fullName evidence="1">Uncharacterized protein</fullName>
    </submittedName>
</protein>